<evidence type="ECO:0000313" key="2">
    <source>
        <dbReference type="Proteomes" id="UP000217343"/>
    </source>
</evidence>
<protein>
    <submittedName>
        <fullName evidence="1">Uncharacterized protein</fullName>
    </submittedName>
</protein>
<proteinExistence type="predicted"/>
<organism evidence="1 2">
    <name type="scientific">Corallococcus macrosporus DSM 14697</name>
    <dbReference type="NCBI Taxonomy" id="1189310"/>
    <lineage>
        <taxon>Bacteria</taxon>
        <taxon>Pseudomonadati</taxon>
        <taxon>Myxococcota</taxon>
        <taxon>Myxococcia</taxon>
        <taxon>Myxococcales</taxon>
        <taxon>Cystobacterineae</taxon>
        <taxon>Myxococcaceae</taxon>
        <taxon>Corallococcus</taxon>
    </lineage>
</organism>
<reference evidence="1 2" key="1">
    <citation type="submission" date="2017-06" db="EMBL/GenBank/DDBJ databases">
        <title>Sequencing and comparative analysis of myxobacterial genomes.</title>
        <authorList>
            <person name="Rupp O."/>
            <person name="Goesmann A."/>
            <person name="Sogaard-Andersen L."/>
        </authorList>
    </citation>
    <scope>NUCLEOTIDE SEQUENCE [LARGE SCALE GENOMIC DNA]</scope>
    <source>
        <strain evidence="1 2">DSM 14697</strain>
    </source>
</reference>
<dbReference type="EMBL" id="CP022203">
    <property type="protein sequence ID" value="ATB45912.1"/>
    <property type="molecule type" value="Genomic_DNA"/>
</dbReference>
<evidence type="ECO:0000313" key="1">
    <source>
        <dbReference type="EMBL" id="ATB45912.1"/>
    </source>
</evidence>
<sequence length="106" mass="11323">MDGTRTDGARVGELLVADGLAGRHLQPLHGEDHVRQDGVDTARLELVRERVSRITPLGRARSSGRGDAESLFQGLGRGPCRARNLFVHPEDGGVEGPLCQGSCRLG</sequence>
<dbReference type="AlphaFoldDB" id="A0A250JR04"/>
<gene>
    <name evidence="1" type="ORF">MYMAC_001500</name>
</gene>
<dbReference type="RefSeq" id="WP_157757462.1">
    <property type="nucleotide sequence ID" value="NZ_CP022203.1"/>
</dbReference>
<keyword evidence="2" id="KW-1185">Reference proteome</keyword>
<accession>A0A250JR04</accession>
<dbReference type="KEGG" id="mmas:MYMAC_001500"/>
<dbReference type="Proteomes" id="UP000217343">
    <property type="component" value="Chromosome"/>
</dbReference>
<name>A0A250JR04_9BACT</name>